<dbReference type="RefSeq" id="WP_130445015.1">
    <property type="nucleotide sequence ID" value="NZ_SHKR01000012.1"/>
</dbReference>
<dbReference type="InterPro" id="IPR050832">
    <property type="entry name" value="Bact_Acetyltransf"/>
</dbReference>
<proteinExistence type="predicted"/>
<dbReference type="PANTHER" id="PTHR43877:SF1">
    <property type="entry name" value="ACETYLTRANSFERASE"/>
    <property type="match status" value="1"/>
</dbReference>
<dbReference type="OrthoDB" id="3376052at2"/>
<protein>
    <submittedName>
        <fullName evidence="4">Acetyltransferase (GNAT) family protein</fullName>
    </submittedName>
</protein>
<feature type="domain" description="N-acetyltransferase" evidence="3">
    <location>
        <begin position="2"/>
        <end position="146"/>
    </location>
</feature>
<dbReference type="Proteomes" id="UP000292027">
    <property type="component" value="Unassembled WGS sequence"/>
</dbReference>
<dbReference type="PROSITE" id="PS51186">
    <property type="entry name" value="GNAT"/>
    <property type="match status" value="2"/>
</dbReference>
<evidence type="ECO:0000313" key="5">
    <source>
        <dbReference type="Proteomes" id="UP000292027"/>
    </source>
</evidence>
<sequence>MIEIRPVTTDADYEAWRQVRIAVLPHERCPSVAELRELETEERLLVLAELDGAVVANGLADSSDEAGRGFVSPRVRPEARRRGVGTKLLEVLADHAGALGFEVVGSGVEDEGSFAFAQRFGFVETGRQVEQVRRIGAETWPARPTEYEIVTVAERPELWAAAYEQVALPTLPDMDTPTPLVVSAEEWATEWINEPAAMFLAVVGDDVIGLAGLMLDTDKPERAEVAYTAVRRDWRGKAVASTLKRTSMAWASEHGISEVYTWTQQGNANMRRLNEHLGFSYGAVSINVRANLPLEFPEQLSS</sequence>
<dbReference type="SUPFAM" id="SSF55729">
    <property type="entry name" value="Acyl-CoA N-acyltransferases (Nat)"/>
    <property type="match status" value="2"/>
</dbReference>
<dbReference type="EMBL" id="SHKR01000012">
    <property type="protein sequence ID" value="RZU16069.1"/>
    <property type="molecule type" value="Genomic_DNA"/>
</dbReference>
<keyword evidence="2" id="KW-0012">Acyltransferase</keyword>
<dbReference type="CDD" id="cd04301">
    <property type="entry name" value="NAT_SF"/>
    <property type="match status" value="2"/>
</dbReference>
<evidence type="ECO:0000313" key="4">
    <source>
        <dbReference type="EMBL" id="RZU16069.1"/>
    </source>
</evidence>
<dbReference type="PANTHER" id="PTHR43877">
    <property type="entry name" value="AMINOALKYLPHOSPHONATE N-ACETYLTRANSFERASE-RELATED-RELATED"/>
    <property type="match status" value="1"/>
</dbReference>
<dbReference type="InterPro" id="IPR000182">
    <property type="entry name" value="GNAT_dom"/>
</dbReference>
<comment type="caution">
    <text evidence="4">The sequence shown here is derived from an EMBL/GenBank/DDBJ whole genome shotgun (WGS) entry which is preliminary data.</text>
</comment>
<dbReference type="InterPro" id="IPR016181">
    <property type="entry name" value="Acyl_CoA_acyltransferase"/>
</dbReference>
<dbReference type="Gene3D" id="3.40.630.30">
    <property type="match status" value="1"/>
</dbReference>
<keyword evidence="5" id="KW-1185">Reference proteome</keyword>
<keyword evidence="1" id="KW-0808">Transferase</keyword>
<accession>A0A4Q7X1T3</accession>
<name>A0A4Q7X1T3_9ACTN</name>
<evidence type="ECO:0000259" key="3">
    <source>
        <dbReference type="PROSITE" id="PS51186"/>
    </source>
</evidence>
<gene>
    <name evidence="4" type="ORF">EV645_3615</name>
</gene>
<organism evidence="4 5">
    <name type="scientific">Kribbella rubisoli</name>
    <dbReference type="NCBI Taxonomy" id="3075929"/>
    <lineage>
        <taxon>Bacteria</taxon>
        <taxon>Bacillati</taxon>
        <taxon>Actinomycetota</taxon>
        <taxon>Actinomycetes</taxon>
        <taxon>Propionibacteriales</taxon>
        <taxon>Kribbellaceae</taxon>
        <taxon>Kribbella</taxon>
    </lineage>
</organism>
<dbReference type="AlphaFoldDB" id="A0A4Q7X1T3"/>
<reference evidence="4 5" key="1">
    <citation type="journal article" date="2015" name="Stand. Genomic Sci.">
        <title>Genomic Encyclopedia of Bacterial and Archaeal Type Strains, Phase III: the genomes of soil and plant-associated and newly described type strains.</title>
        <authorList>
            <person name="Whitman W.B."/>
            <person name="Woyke T."/>
            <person name="Klenk H.P."/>
            <person name="Zhou Y."/>
            <person name="Lilburn T.G."/>
            <person name="Beck B.J."/>
            <person name="De Vos P."/>
            <person name="Vandamme P."/>
            <person name="Eisen J.A."/>
            <person name="Garrity G."/>
            <person name="Hugenholtz P."/>
            <person name="Kyrpides N.C."/>
        </authorList>
    </citation>
    <scope>NUCLEOTIDE SEQUENCE [LARGE SCALE GENOMIC DNA]</scope>
    <source>
        <strain evidence="4 5">VKM Ac-2540</strain>
    </source>
</reference>
<feature type="domain" description="N-acetyltransferase" evidence="3">
    <location>
        <begin position="147"/>
        <end position="299"/>
    </location>
</feature>
<dbReference type="GO" id="GO:0016747">
    <property type="term" value="F:acyltransferase activity, transferring groups other than amino-acyl groups"/>
    <property type="evidence" value="ECO:0007669"/>
    <property type="project" value="InterPro"/>
</dbReference>
<evidence type="ECO:0000256" key="1">
    <source>
        <dbReference type="ARBA" id="ARBA00022679"/>
    </source>
</evidence>
<dbReference type="Pfam" id="PF00583">
    <property type="entry name" value="Acetyltransf_1"/>
    <property type="match status" value="2"/>
</dbReference>
<evidence type="ECO:0000256" key="2">
    <source>
        <dbReference type="ARBA" id="ARBA00023315"/>
    </source>
</evidence>